<dbReference type="Proteomes" id="UP000274822">
    <property type="component" value="Unassembled WGS sequence"/>
</dbReference>
<dbReference type="GO" id="GO:0005737">
    <property type="term" value="C:cytoplasm"/>
    <property type="evidence" value="ECO:0007669"/>
    <property type="project" value="TreeGrafter"/>
</dbReference>
<keyword evidence="6" id="KW-0802">TPR repeat</keyword>
<dbReference type="AlphaFoldDB" id="A0A433QI70"/>
<dbReference type="Pfam" id="PF13374">
    <property type="entry name" value="TPR_10"/>
    <property type="match status" value="1"/>
</dbReference>
<dbReference type="InterPro" id="IPR019734">
    <property type="entry name" value="TPR_rpt"/>
</dbReference>
<keyword evidence="11" id="KW-1185">Reference proteome</keyword>
<evidence type="ECO:0008006" key="12">
    <source>
        <dbReference type="Google" id="ProtNLM"/>
    </source>
</evidence>
<sequence>MSVDAQVLINLLGKTVQYLITYHGTEEWLYLYQKQAKYDKVESLFERALAIREKVLGSEHPDTALSLNSLAHLYYSQAKYDKAGSLFEWSLEIREKVLGSAPRYGIISEQLGCNLQQAGQLSSTGGRKPEALYKRVLVIYEKVLGSEHPDIVSSTSGRKAEVLYKRVLEICDKVKGLEHRDTALSLSTLAYLHRLQGKYAKVDALYERALVIREKVWELEHPDMASSLKFLPGLRWERLANRILLYCDILLDIIFFSLPYKPEMNDYLVLT</sequence>
<protein>
    <recommendedName>
        <fullName evidence="12">Tetratricopeptide repeat-domain-containing protein</fullName>
    </recommendedName>
</protein>
<comment type="subcellular location">
    <subcellularLocation>
        <location evidence="1">Cytoplasm</location>
        <location evidence="1">Cytoskeleton</location>
    </subcellularLocation>
</comment>
<evidence type="ECO:0000256" key="6">
    <source>
        <dbReference type="ARBA" id="ARBA00022803"/>
    </source>
</evidence>
<evidence type="ECO:0000256" key="4">
    <source>
        <dbReference type="ARBA" id="ARBA00022701"/>
    </source>
</evidence>
<evidence type="ECO:0000256" key="3">
    <source>
        <dbReference type="ARBA" id="ARBA00022490"/>
    </source>
</evidence>
<keyword evidence="4" id="KW-0493">Microtubule</keyword>
<dbReference type="PANTHER" id="PTHR45783:SF3">
    <property type="entry name" value="KINESIN LIGHT CHAIN"/>
    <property type="match status" value="1"/>
</dbReference>
<keyword evidence="5" id="KW-0677">Repeat</keyword>
<reference evidence="10 11" key="1">
    <citation type="journal article" date="2018" name="New Phytol.">
        <title>Phylogenomics of Endogonaceae and evolution of mycorrhizas within Mucoromycota.</title>
        <authorList>
            <person name="Chang Y."/>
            <person name="Desiro A."/>
            <person name="Na H."/>
            <person name="Sandor L."/>
            <person name="Lipzen A."/>
            <person name="Clum A."/>
            <person name="Barry K."/>
            <person name="Grigoriev I.V."/>
            <person name="Martin F.M."/>
            <person name="Stajich J.E."/>
            <person name="Smith M.E."/>
            <person name="Bonito G."/>
            <person name="Spatafora J.W."/>
        </authorList>
    </citation>
    <scope>NUCLEOTIDE SEQUENCE [LARGE SCALE GENOMIC DNA]</scope>
    <source>
        <strain evidence="10 11">AD002</strain>
    </source>
</reference>
<dbReference type="Pfam" id="PF13424">
    <property type="entry name" value="TPR_12"/>
    <property type="match status" value="2"/>
</dbReference>
<keyword evidence="3" id="KW-0963">Cytoplasm</keyword>
<dbReference type="GO" id="GO:0019894">
    <property type="term" value="F:kinesin binding"/>
    <property type="evidence" value="ECO:0007669"/>
    <property type="project" value="TreeGrafter"/>
</dbReference>
<accession>A0A433QI70</accession>
<keyword evidence="8" id="KW-0505">Motor protein</keyword>
<dbReference type="InterPro" id="IPR002151">
    <property type="entry name" value="Kinesin_light"/>
</dbReference>
<dbReference type="SMART" id="SM00028">
    <property type="entry name" value="TPR"/>
    <property type="match status" value="3"/>
</dbReference>
<keyword evidence="9" id="KW-0206">Cytoskeleton</keyword>
<dbReference type="GO" id="GO:0005871">
    <property type="term" value="C:kinesin complex"/>
    <property type="evidence" value="ECO:0007669"/>
    <property type="project" value="InterPro"/>
</dbReference>
<organism evidence="10 11">
    <name type="scientific">Jimgerdemannia flammicorona</name>
    <dbReference type="NCBI Taxonomy" id="994334"/>
    <lineage>
        <taxon>Eukaryota</taxon>
        <taxon>Fungi</taxon>
        <taxon>Fungi incertae sedis</taxon>
        <taxon>Mucoromycota</taxon>
        <taxon>Mucoromycotina</taxon>
        <taxon>Endogonomycetes</taxon>
        <taxon>Endogonales</taxon>
        <taxon>Endogonaceae</taxon>
        <taxon>Jimgerdemannia</taxon>
    </lineage>
</organism>
<gene>
    <name evidence="10" type="ORF">BC938DRAFT_480594</name>
</gene>
<evidence type="ECO:0000256" key="8">
    <source>
        <dbReference type="ARBA" id="ARBA00023175"/>
    </source>
</evidence>
<evidence type="ECO:0000256" key="7">
    <source>
        <dbReference type="ARBA" id="ARBA00023054"/>
    </source>
</evidence>
<evidence type="ECO:0000256" key="9">
    <source>
        <dbReference type="ARBA" id="ARBA00023212"/>
    </source>
</evidence>
<evidence type="ECO:0000256" key="2">
    <source>
        <dbReference type="ARBA" id="ARBA00009622"/>
    </source>
</evidence>
<dbReference type="Gene3D" id="1.25.40.10">
    <property type="entry name" value="Tetratricopeptide repeat domain"/>
    <property type="match status" value="2"/>
</dbReference>
<dbReference type="InterPro" id="IPR011990">
    <property type="entry name" value="TPR-like_helical_dom_sf"/>
</dbReference>
<comment type="similarity">
    <text evidence="2">Belongs to the kinesin light chain family.</text>
</comment>
<evidence type="ECO:0000313" key="11">
    <source>
        <dbReference type="Proteomes" id="UP000274822"/>
    </source>
</evidence>
<comment type="caution">
    <text evidence="10">The sequence shown here is derived from an EMBL/GenBank/DDBJ whole genome shotgun (WGS) entry which is preliminary data.</text>
</comment>
<dbReference type="EMBL" id="RBNJ01005106">
    <property type="protein sequence ID" value="RUS29495.1"/>
    <property type="molecule type" value="Genomic_DNA"/>
</dbReference>
<evidence type="ECO:0000256" key="1">
    <source>
        <dbReference type="ARBA" id="ARBA00004245"/>
    </source>
</evidence>
<evidence type="ECO:0000313" key="10">
    <source>
        <dbReference type="EMBL" id="RUS29495.1"/>
    </source>
</evidence>
<proteinExistence type="inferred from homology"/>
<dbReference type="PANTHER" id="PTHR45783">
    <property type="entry name" value="KINESIN LIGHT CHAIN"/>
    <property type="match status" value="1"/>
</dbReference>
<name>A0A433QI70_9FUNG</name>
<dbReference type="SUPFAM" id="SSF48452">
    <property type="entry name" value="TPR-like"/>
    <property type="match status" value="2"/>
</dbReference>
<keyword evidence="7" id="KW-0175">Coiled coil</keyword>
<dbReference type="GO" id="GO:0007018">
    <property type="term" value="P:microtubule-based movement"/>
    <property type="evidence" value="ECO:0007669"/>
    <property type="project" value="TreeGrafter"/>
</dbReference>
<dbReference type="GO" id="GO:0005874">
    <property type="term" value="C:microtubule"/>
    <property type="evidence" value="ECO:0007669"/>
    <property type="project" value="UniProtKB-KW"/>
</dbReference>
<evidence type="ECO:0000256" key="5">
    <source>
        <dbReference type="ARBA" id="ARBA00022737"/>
    </source>
</evidence>